<evidence type="ECO:0000313" key="9">
    <source>
        <dbReference type="EMBL" id="WZL76790.1"/>
    </source>
</evidence>
<accession>A0ABZ2YCQ6</accession>
<gene>
    <name evidence="9" type="ORF">QBE54_03415</name>
</gene>
<evidence type="ECO:0000256" key="1">
    <source>
        <dbReference type="ARBA" id="ARBA00004651"/>
    </source>
</evidence>
<keyword evidence="5 7" id="KW-1133">Transmembrane helix</keyword>
<dbReference type="Gene3D" id="1.10.3720.10">
    <property type="entry name" value="MetI-like"/>
    <property type="match status" value="1"/>
</dbReference>
<name>A0ABZ2YCQ6_9BACT</name>
<dbReference type="EMBL" id="CP121689">
    <property type="protein sequence ID" value="WZL76790.1"/>
    <property type="molecule type" value="Genomic_DNA"/>
</dbReference>
<dbReference type="Proteomes" id="UP001461341">
    <property type="component" value="Chromosome"/>
</dbReference>
<feature type="transmembrane region" description="Helical" evidence="7">
    <location>
        <begin position="73"/>
        <end position="94"/>
    </location>
</feature>
<reference evidence="9 10" key="1">
    <citation type="submission" date="2023-03" db="EMBL/GenBank/DDBJ databases">
        <title>Novel Species.</title>
        <authorList>
            <person name="Ma S."/>
        </authorList>
    </citation>
    <scope>NUCLEOTIDE SEQUENCE [LARGE SCALE GENOMIC DNA]</scope>
    <source>
        <strain evidence="9 10">B11</strain>
    </source>
</reference>
<dbReference type="PANTHER" id="PTHR43005">
    <property type="entry name" value="BLR7065 PROTEIN"/>
    <property type="match status" value="1"/>
</dbReference>
<feature type="transmembrane region" description="Helical" evidence="7">
    <location>
        <begin position="7"/>
        <end position="30"/>
    </location>
</feature>
<evidence type="ECO:0000256" key="4">
    <source>
        <dbReference type="ARBA" id="ARBA00022692"/>
    </source>
</evidence>
<keyword evidence="4 7" id="KW-0812">Transmembrane</keyword>
<dbReference type="RefSeq" id="WP_369018954.1">
    <property type="nucleotide sequence ID" value="NZ_CP121689.1"/>
</dbReference>
<dbReference type="Pfam" id="PF00528">
    <property type="entry name" value="BPD_transp_1"/>
    <property type="match status" value="1"/>
</dbReference>
<keyword evidence="3" id="KW-1003">Cell membrane</keyword>
<dbReference type="InterPro" id="IPR000515">
    <property type="entry name" value="MetI-like"/>
</dbReference>
<dbReference type="InterPro" id="IPR035906">
    <property type="entry name" value="MetI-like_sf"/>
</dbReference>
<dbReference type="InterPro" id="IPR035277">
    <property type="entry name" value="MalF_N"/>
</dbReference>
<keyword evidence="10" id="KW-1185">Reference proteome</keyword>
<dbReference type="SUPFAM" id="SSF161098">
    <property type="entry name" value="MetI-like"/>
    <property type="match status" value="1"/>
</dbReference>
<feature type="transmembrane region" description="Helical" evidence="7">
    <location>
        <begin position="200"/>
        <end position="219"/>
    </location>
</feature>
<dbReference type="PROSITE" id="PS50928">
    <property type="entry name" value="ABC_TM1"/>
    <property type="match status" value="1"/>
</dbReference>
<dbReference type="PANTHER" id="PTHR43005:SF1">
    <property type="entry name" value="SPERMIDINE_PUTRESCINE TRANSPORT SYSTEM PERMEASE PROTEIN"/>
    <property type="match status" value="1"/>
</dbReference>
<dbReference type="SUPFAM" id="SSF160964">
    <property type="entry name" value="MalF N-terminal region-like"/>
    <property type="match status" value="1"/>
</dbReference>
<keyword evidence="6 7" id="KW-0472">Membrane</keyword>
<evidence type="ECO:0000256" key="5">
    <source>
        <dbReference type="ARBA" id="ARBA00022989"/>
    </source>
</evidence>
<comment type="subcellular location">
    <subcellularLocation>
        <location evidence="1 7">Cell membrane</location>
        <topology evidence="1 7">Multi-pass membrane protein</topology>
    </subcellularLocation>
</comment>
<evidence type="ECO:0000259" key="8">
    <source>
        <dbReference type="PROSITE" id="PS50928"/>
    </source>
</evidence>
<evidence type="ECO:0000256" key="7">
    <source>
        <dbReference type="RuleBase" id="RU363032"/>
    </source>
</evidence>
<feature type="transmembrane region" description="Helical" evidence="7">
    <location>
        <begin position="106"/>
        <end position="126"/>
    </location>
</feature>
<dbReference type="Gene3D" id="1.20.58.370">
    <property type="entry name" value="MalF N-terminal region-like"/>
    <property type="match status" value="1"/>
</dbReference>
<feature type="transmembrane region" description="Helical" evidence="7">
    <location>
        <begin position="265"/>
        <end position="285"/>
    </location>
</feature>
<organism evidence="9 10">
    <name type="scientific">Thermatribacter velox</name>
    <dbReference type="NCBI Taxonomy" id="3039681"/>
    <lineage>
        <taxon>Bacteria</taxon>
        <taxon>Pseudomonadati</taxon>
        <taxon>Atribacterota</taxon>
        <taxon>Atribacteria</taxon>
        <taxon>Atribacterales</taxon>
        <taxon>Thermatribacteraceae</taxon>
        <taxon>Thermatribacter</taxon>
    </lineage>
</organism>
<evidence type="ECO:0000256" key="3">
    <source>
        <dbReference type="ARBA" id="ARBA00022475"/>
    </source>
</evidence>
<comment type="similarity">
    <text evidence="7">Belongs to the binding-protein-dependent transport system permease family.</text>
</comment>
<keyword evidence="2 7" id="KW-0813">Transport</keyword>
<proteinExistence type="inferred from homology"/>
<evidence type="ECO:0000256" key="6">
    <source>
        <dbReference type="ARBA" id="ARBA00023136"/>
    </source>
</evidence>
<evidence type="ECO:0000313" key="10">
    <source>
        <dbReference type="Proteomes" id="UP001461341"/>
    </source>
</evidence>
<feature type="domain" description="ABC transmembrane type-1" evidence="8">
    <location>
        <begin position="69"/>
        <end position="281"/>
    </location>
</feature>
<protein>
    <submittedName>
        <fullName evidence="9">Sugar ABC transporter permease</fullName>
    </submittedName>
</protein>
<dbReference type="CDD" id="cd06261">
    <property type="entry name" value="TM_PBP2"/>
    <property type="match status" value="1"/>
</dbReference>
<evidence type="ECO:0000256" key="2">
    <source>
        <dbReference type="ARBA" id="ARBA00022448"/>
    </source>
</evidence>
<sequence>MFKKKKWAPFFFIAPAVIILLLLVIFPLVYSLGVSFTNWNIVRGGKWKFVGLGNYAYIFLKDPYFRTSLKVTLIYVISVVALETILGLIVAMLLNRPMRKIGLLRTALVLPTTMTPVVVGIIWRLLYNPELGTLNYFLELFGFQPLNWLGDPSTALPSVIVADVWEWTPFMALILLAGLQSLPHDPFEAALVDGASSFQIFRYVTFPLLLPTLIVAVLLRTMDAFKTFDLIFVLTKGGPGMSTEVLSYYTYRYGFKFFHIGRASAYSYVLLIIVIAITQLLLRFIREGEER</sequence>